<sequence length="1430" mass="149793">MRQNVSHSAPWGLDGLDPDVRDAAREAARRAGMSLDEWLSVAIADRASRAYQDAPVRRRTAQPAPQAPAQAAPQGGYDELDGVASRLGKITRGGSSAQSAHAAQPAQAQARVQSSTRNLDQVIASLTAEQDRRARESAAKTAEALDSVARWIERAEDRMAESSRSAAERQDRTAGVLSEALGLMTRRLDDIERRVADGHQPSMNAALKAVEKVEQHLAKLETRRREENAAERDRDAARDAAIDAKIEGALRGFEQRIATISERIAEANAAPRGRRGLSVRDELKEAVAEIRSRQQALEDPQSAPAPALAARFAPRPDDAPRQDDATRADAARVEAVVQRLGRSHSEILEGLRADISKLAGQLDSVRSTPDEPVPGVDAVREELYQLRETVSGLATRGEVGALEDILRSLSRETSQALIQAKLGQAGGPDAAAMSATLGRLETEMRRLSDEVARNAPHGLVSAVEALSHKVDLIADSGTDAQTIQALGGEVSELRALLGEIAEPTRVADLAEQVAEMSRQIERIGRAQVDPIEFAGVRAAVEDIREHLTSPREEGDREAIAALGGRIDTLADKLESVTGLLSRADIGALAQQIEGLAGSAAKLERAGSVAAPVDLGPIASQIEALGARLDALAADRPAVDVSPVARQIEMLEERLGSRQEAFAPAALVARLDVMAEKLDGLRDAKPAEPPLDIDGLMRRLDKIDERLESPRDADRLKPLEAMLAGLAAKLEEPQREGSDALEGLERQISEIAARLERGRDPDPALATLERAMGDLMAQVDGLKEGLGNGAREPAPSALDDGALSDLVRTIEGLKTSQAEADRRSRDTLTAVHGTLEALVGRLATLEAGGAARDPRPRKQAAEAPARRPNLDKEPAAAKFDAAPAKVDAEGEASAKRGFDLSAFRSTAPRTPEPDPAPREAAPRETALPLGETDTAAAALLGEMDAATNAALDDILLEPGSGRPQPAKGRKGRAAAPAEDAEGGDIKASFIAAARRAAQSAAAEAAAVQRDAPQADGQGGSPAGLAARMKSVLERRRKPLLLGLAAIVLAIGALQVSSMLQRGEAPVSVAEPRASIEAPAVPGAPGIAADAPASDPAPIEAAPLQAGPTTTQTIPPGANADAPRPTMPSFMGLPASPLSSGIPASDLVIPGPSSDAGGEVLLPPRRDEATAFAARVVPGAGAAAEPAVIPAGPVSPLVAGLDVPASAAPARLRNAALAGDEAAIFELAARLSEGRDAMRDPALAAILFERLAENGLVPAQYRIGQIYDKGVGVARDPAAAEVWYRRAAESGNVTAMHNLAVLLAEGAVGGAPDYTGAIGWFRRAAEHGVRDSQYNLAVLLARGLGAPQDIPASYTWFAIAAAQGDSDAGVRMEELAQRLDEPARVLARSAADAWRPETPDSDANEVAMPAHGWNDRAAFLPDRRGTASRLAG</sequence>
<evidence type="ECO:0008006" key="5">
    <source>
        <dbReference type="Google" id="ProtNLM"/>
    </source>
</evidence>
<keyword evidence="1" id="KW-0175">Coiled coil</keyword>
<name>A0A917V524_9HYPH</name>
<evidence type="ECO:0000313" key="3">
    <source>
        <dbReference type="EMBL" id="GGK38781.1"/>
    </source>
</evidence>
<gene>
    <name evidence="3" type="ORF">GCM10011322_27330</name>
</gene>
<feature type="region of interest" description="Disordered" evidence="2">
    <location>
        <begin position="954"/>
        <end position="980"/>
    </location>
</feature>
<dbReference type="SMART" id="SM00671">
    <property type="entry name" value="SEL1"/>
    <property type="match status" value="4"/>
</dbReference>
<evidence type="ECO:0000256" key="2">
    <source>
        <dbReference type="SAM" id="MobiDB-lite"/>
    </source>
</evidence>
<feature type="compositionally biased region" description="Basic and acidic residues" evidence="2">
    <location>
        <begin position="851"/>
        <end position="874"/>
    </location>
</feature>
<feature type="compositionally biased region" description="Low complexity" evidence="2">
    <location>
        <begin position="95"/>
        <end position="115"/>
    </location>
</feature>
<dbReference type="InterPro" id="IPR006597">
    <property type="entry name" value="Sel1-like"/>
</dbReference>
<dbReference type="PANTHER" id="PTHR11102:SF160">
    <property type="entry name" value="ERAD-ASSOCIATED E3 UBIQUITIN-PROTEIN LIGASE COMPONENT HRD3"/>
    <property type="match status" value="1"/>
</dbReference>
<accession>A0A917V524</accession>
<feature type="compositionally biased region" description="Basic and acidic residues" evidence="2">
    <location>
        <begin position="910"/>
        <end position="921"/>
    </location>
</feature>
<evidence type="ECO:0000313" key="4">
    <source>
        <dbReference type="Proteomes" id="UP000600449"/>
    </source>
</evidence>
<dbReference type="EMBL" id="BMMF01000007">
    <property type="protein sequence ID" value="GGK38781.1"/>
    <property type="molecule type" value="Genomic_DNA"/>
</dbReference>
<dbReference type="Proteomes" id="UP000600449">
    <property type="component" value="Unassembled WGS sequence"/>
</dbReference>
<dbReference type="Pfam" id="PF08238">
    <property type="entry name" value="Sel1"/>
    <property type="match status" value="4"/>
</dbReference>
<feature type="compositionally biased region" description="Basic and acidic residues" evidence="2">
    <location>
        <begin position="885"/>
        <end position="897"/>
    </location>
</feature>
<feature type="compositionally biased region" description="Low complexity" evidence="2">
    <location>
        <begin position="875"/>
        <end position="884"/>
    </location>
</feature>
<protein>
    <recommendedName>
        <fullName evidence="5">Localization factor PodJL</fullName>
    </recommendedName>
</protein>
<dbReference type="PANTHER" id="PTHR11102">
    <property type="entry name" value="SEL-1-LIKE PROTEIN"/>
    <property type="match status" value="1"/>
</dbReference>
<dbReference type="RefSeq" id="WP_188913787.1">
    <property type="nucleotide sequence ID" value="NZ_BMMF01000007.1"/>
</dbReference>
<feature type="region of interest" description="Disordered" evidence="2">
    <location>
        <begin position="52"/>
        <end position="115"/>
    </location>
</feature>
<dbReference type="SUPFAM" id="SSF81901">
    <property type="entry name" value="HCP-like"/>
    <property type="match status" value="1"/>
</dbReference>
<feature type="region of interest" description="Disordered" evidence="2">
    <location>
        <begin position="845"/>
        <end position="928"/>
    </location>
</feature>
<dbReference type="InterPro" id="IPR050767">
    <property type="entry name" value="Sel1_AlgK"/>
</dbReference>
<comment type="caution">
    <text evidence="3">The sequence shown here is derived from an EMBL/GenBank/DDBJ whole genome shotgun (WGS) entry which is preliminary data.</text>
</comment>
<proteinExistence type="predicted"/>
<dbReference type="InterPro" id="IPR011990">
    <property type="entry name" value="TPR-like_helical_dom_sf"/>
</dbReference>
<organism evidence="3 4">
    <name type="scientific">Salinarimonas ramus</name>
    <dbReference type="NCBI Taxonomy" id="690164"/>
    <lineage>
        <taxon>Bacteria</taxon>
        <taxon>Pseudomonadati</taxon>
        <taxon>Pseudomonadota</taxon>
        <taxon>Alphaproteobacteria</taxon>
        <taxon>Hyphomicrobiales</taxon>
        <taxon>Salinarimonadaceae</taxon>
        <taxon>Salinarimonas</taxon>
    </lineage>
</organism>
<reference evidence="3 4" key="1">
    <citation type="journal article" date="2014" name="Int. J. Syst. Evol. Microbiol.">
        <title>Complete genome sequence of Corynebacterium casei LMG S-19264T (=DSM 44701T), isolated from a smear-ripened cheese.</title>
        <authorList>
            <consortium name="US DOE Joint Genome Institute (JGI-PGF)"/>
            <person name="Walter F."/>
            <person name="Albersmeier A."/>
            <person name="Kalinowski J."/>
            <person name="Ruckert C."/>
        </authorList>
    </citation>
    <scope>NUCLEOTIDE SEQUENCE [LARGE SCALE GENOMIC DNA]</scope>
    <source>
        <strain evidence="3 4">CGMCC 1.9161</strain>
    </source>
</reference>
<feature type="coiled-coil region" evidence="1">
    <location>
        <begin position="203"/>
        <end position="270"/>
    </location>
</feature>
<evidence type="ECO:0000256" key="1">
    <source>
        <dbReference type="SAM" id="Coils"/>
    </source>
</evidence>
<keyword evidence="4" id="KW-1185">Reference proteome</keyword>
<feature type="compositionally biased region" description="Low complexity" evidence="2">
    <location>
        <begin position="61"/>
        <end position="74"/>
    </location>
</feature>
<dbReference type="Gene3D" id="1.25.40.10">
    <property type="entry name" value="Tetratricopeptide repeat domain"/>
    <property type="match status" value="1"/>
</dbReference>